<dbReference type="GO" id="GO:0005789">
    <property type="term" value="C:endoplasmic reticulum membrane"/>
    <property type="evidence" value="ECO:0007669"/>
    <property type="project" value="UniProtKB-SubCell"/>
</dbReference>
<dbReference type="GO" id="GO:0006078">
    <property type="term" value="P:(1-&gt;6)-beta-D-glucan biosynthetic process"/>
    <property type="evidence" value="ECO:0007669"/>
    <property type="project" value="TreeGrafter"/>
</dbReference>
<dbReference type="EMBL" id="QQZK01000014">
    <property type="protein sequence ID" value="KAF5104030.1"/>
    <property type="molecule type" value="Genomic_DNA"/>
</dbReference>
<feature type="signal peptide" evidence="11">
    <location>
        <begin position="1"/>
        <end position="18"/>
    </location>
</feature>
<evidence type="ECO:0000256" key="8">
    <source>
        <dbReference type="ARBA" id="ARBA00023136"/>
    </source>
</evidence>
<dbReference type="Proteomes" id="UP000242525">
    <property type="component" value="Unassembled WGS sequence"/>
</dbReference>
<dbReference type="PANTHER" id="PTHR28285">
    <property type="entry name" value="PROTEIN BIG1"/>
    <property type="match status" value="1"/>
</dbReference>
<evidence type="ECO:0000256" key="2">
    <source>
        <dbReference type="ARBA" id="ARBA00008203"/>
    </source>
</evidence>
<comment type="subcellular location">
    <subcellularLocation>
        <location evidence="1">Endoplasmic reticulum membrane</location>
        <topology evidence="1">Single-pass type I membrane protein</topology>
    </subcellularLocation>
</comment>
<evidence type="ECO:0000256" key="7">
    <source>
        <dbReference type="ARBA" id="ARBA00022989"/>
    </source>
</evidence>
<dbReference type="EMBL" id="CCBN010000005">
    <property type="protein sequence ID" value="CDO53781.1"/>
    <property type="molecule type" value="Genomic_DNA"/>
</dbReference>
<organism evidence="13 15">
    <name type="scientific">Geotrichum candidum</name>
    <name type="common">Oospora lactis</name>
    <name type="synonym">Dipodascus geotrichum</name>
    <dbReference type="NCBI Taxonomy" id="1173061"/>
    <lineage>
        <taxon>Eukaryota</taxon>
        <taxon>Fungi</taxon>
        <taxon>Dikarya</taxon>
        <taxon>Ascomycota</taxon>
        <taxon>Saccharomycotina</taxon>
        <taxon>Dipodascomycetes</taxon>
        <taxon>Dipodascales</taxon>
        <taxon>Dipodascaceae</taxon>
        <taxon>Geotrichum</taxon>
    </lineage>
</organism>
<evidence type="ECO:0000256" key="4">
    <source>
        <dbReference type="ARBA" id="ARBA00022692"/>
    </source>
</evidence>
<name>A0A0J9X9F0_GEOCN</name>
<keyword evidence="6" id="KW-0256">Endoplasmic reticulum</keyword>
<dbReference type="GO" id="GO:0009272">
    <property type="term" value="P:fungal-type cell wall biogenesis"/>
    <property type="evidence" value="ECO:0007669"/>
    <property type="project" value="TreeGrafter"/>
</dbReference>
<dbReference type="AlphaFoldDB" id="A0A0J9X9F0"/>
<feature type="transmembrane region" description="Helical" evidence="10">
    <location>
        <begin position="233"/>
        <end position="261"/>
    </location>
</feature>
<dbReference type="InterPro" id="IPR037654">
    <property type="entry name" value="Big1"/>
</dbReference>
<keyword evidence="5 11" id="KW-0732">Signal</keyword>
<gene>
    <name evidence="13" type="ORF">BN980_GECA05s07083g</name>
    <name evidence="14" type="ORF">DV451_001021</name>
</gene>
<reference evidence="14" key="3">
    <citation type="submission" date="2020-01" db="EMBL/GenBank/DDBJ databases">
        <authorList>
            <person name="Perkins V."/>
            <person name="Lessard M.-H."/>
            <person name="Dugat-Bony E."/>
            <person name="Frenette M."/>
            <person name="Labrie S."/>
        </authorList>
    </citation>
    <scope>NUCLEOTIDE SEQUENCE</scope>
    <source>
        <strain evidence="14">LMA-70</strain>
    </source>
</reference>
<keyword evidence="15" id="KW-1185">Reference proteome</keyword>
<feature type="chain" id="PRO_5044544392" description="Protein BIG1" evidence="11">
    <location>
        <begin position="19"/>
        <end position="282"/>
    </location>
</feature>
<protein>
    <recommendedName>
        <fullName evidence="3">Protein BIG1</fullName>
    </recommendedName>
</protein>
<sequence>MLLKTTIATSILATCVSAFSNTSPHVFFATNLDLQGDSKYAEAAAQRQEAADSSFVAQSSDFDRAVYSSLEACPADAYIFIDIPGLHSSDLSSSRLLRDLYNDAPVKFAYPYVTSSEKDSDKVLAKNIAENCNAEVISVNTKELTFKPYVDAHSRVITAYFDSLPAEENERKVTLESYLNFAFNSIVHSLPSPNYAVVITSSADEASVKVGRKEAQAAQKKKTSSKGSLFTRYAFFGTGIFEGTLISLFLIYALFTALSWLTDLKISYRAFEKQPGQPSKAQ</sequence>
<feature type="domain" description="V-type proton ATPase subunit S1/VOA1 transmembrane" evidence="12">
    <location>
        <begin position="235"/>
        <end position="273"/>
    </location>
</feature>
<dbReference type="Proteomes" id="UP000750522">
    <property type="component" value="Unassembled WGS sequence"/>
</dbReference>
<evidence type="ECO:0000256" key="5">
    <source>
        <dbReference type="ARBA" id="ARBA00022729"/>
    </source>
</evidence>
<dbReference type="InterPro" id="IPR046756">
    <property type="entry name" value="VAS1/VOA1_TM"/>
</dbReference>
<evidence type="ECO:0000256" key="3">
    <source>
        <dbReference type="ARBA" id="ARBA00022089"/>
    </source>
</evidence>
<evidence type="ECO:0000259" key="12">
    <source>
        <dbReference type="Pfam" id="PF20520"/>
    </source>
</evidence>
<evidence type="ECO:0000313" key="13">
    <source>
        <dbReference type="EMBL" id="CDO53781.1"/>
    </source>
</evidence>
<proteinExistence type="inferred from homology"/>
<evidence type="ECO:0000256" key="6">
    <source>
        <dbReference type="ARBA" id="ARBA00022824"/>
    </source>
</evidence>
<dbReference type="PANTHER" id="PTHR28285:SF1">
    <property type="entry name" value="PROTEIN BIG1"/>
    <property type="match status" value="1"/>
</dbReference>
<comment type="caution">
    <text evidence="13">The sequence shown here is derived from an EMBL/GenBank/DDBJ whole genome shotgun (WGS) entry which is preliminary data.</text>
</comment>
<dbReference type="GO" id="GO:0071555">
    <property type="term" value="P:cell wall organization"/>
    <property type="evidence" value="ECO:0007669"/>
    <property type="project" value="UniProtKB-KW"/>
</dbReference>
<evidence type="ECO:0000256" key="9">
    <source>
        <dbReference type="ARBA" id="ARBA00023316"/>
    </source>
</evidence>
<reference evidence="13 15" key="1">
    <citation type="submission" date="2014-03" db="EMBL/GenBank/DDBJ databases">
        <authorList>
            <person name="Casaregola S."/>
        </authorList>
    </citation>
    <scope>NUCLEOTIDE SEQUENCE [LARGE SCALE GENOMIC DNA]</scope>
    <source>
        <strain evidence="13 15">CLIB 918</strain>
    </source>
</reference>
<keyword evidence="7 10" id="KW-1133">Transmembrane helix</keyword>
<reference evidence="14" key="2">
    <citation type="journal article" date="2020" name="Front. Microbiol.">
        <title>Phenotypic and Genetic Characterization of the Cheese Ripening Yeast Geotrichum candidum.</title>
        <authorList>
            <person name="Perkins V."/>
            <person name="Vignola S."/>
            <person name="Lessard M.H."/>
            <person name="Plante P.L."/>
            <person name="Corbeil J."/>
            <person name="Dugat-Bony E."/>
            <person name="Frenette M."/>
            <person name="Labrie S."/>
        </authorList>
    </citation>
    <scope>NUCLEOTIDE SEQUENCE</scope>
    <source>
        <strain evidence="14">LMA-70</strain>
    </source>
</reference>
<evidence type="ECO:0000256" key="1">
    <source>
        <dbReference type="ARBA" id="ARBA00004115"/>
    </source>
</evidence>
<comment type="similarity">
    <text evidence="2">Belongs to the BIG1 family.</text>
</comment>
<evidence type="ECO:0000256" key="11">
    <source>
        <dbReference type="SAM" id="SignalP"/>
    </source>
</evidence>
<dbReference type="OrthoDB" id="9985059at2759"/>
<evidence type="ECO:0000256" key="10">
    <source>
        <dbReference type="SAM" id="Phobius"/>
    </source>
</evidence>
<accession>A0A0J9X9F0</accession>
<keyword evidence="4 10" id="KW-0812">Transmembrane</keyword>
<evidence type="ECO:0000313" key="15">
    <source>
        <dbReference type="Proteomes" id="UP000242525"/>
    </source>
</evidence>
<dbReference type="Pfam" id="PF20520">
    <property type="entry name" value="Ac45-VOA1_TM"/>
    <property type="match status" value="1"/>
</dbReference>
<keyword evidence="8 10" id="KW-0472">Membrane</keyword>
<evidence type="ECO:0000313" key="14">
    <source>
        <dbReference type="EMBL" id="KAF5104030.1"/>
    </source>
</evidence>
<keyword evidence="9" id="KW-0961">Cell wall biogenesis/degradation</keyword>
<dbReference type="STRING" id="1173061.A0A0J9X9F0"/>